<name>A0ABU0SEU0_9HYPH</name>
<evidence type="ECO:0000256" key="1">
    <source>
        <dbReference type="SAM" id="Phobius"/>
    </source>
</evidence>
<keyword evidence="1" id="KW-1133">Transmembrane helix</keyword>
<evidence type="ECO:0000313" key="3">
    <source>
        <dbReference type="EMBL" id="MDQ0998228.1"/>
    </source>
</evidence>
<comment type="caution">
    <text evidence="3">The sequence shown here is derived from an EMBL/GenBank/DDBJ whole genome shotgun (WGS) entry which is preliminary data.</text>
</comment>
<protein>
    <submittedName>
        <fullName evidence="3">Uncharacterized protein YjiS (DUF1127 family)</fullName>
    </submittedName>
</protein>
<dbReference type="Pfam" id="PF06568">
    <property type="entry name" value="YjiS-like"/>
    <property type="match status" value="1"/>
</dbReference>
<gene>
    <name evidence="3" type="ORF">QFZ34_003410</name>
</gene>
<dbReference type="Proteomes" id="UP001237780">
    <property type="component" value="Unassembled WGS sequence"/>
</dbReference>
<organism evidence="3 4">
    <name type="scientific">Phyllobacterium ifriqiyense</name>
    <dbReference type="NCBI Taxonomy" id="314238"/>
    <lineage>
        <taxon>Bacteria</taxon>
        <taxon>Pseudomonadati</taxon>
        <taxon>Pseudomonadota</taxon>
        <taxon>Alphaproteobacteria</taxon>
        <taxon>Hyphomicrobiales</taxon>
        <taxon>Phyllobacteriaceae</taxon>
        <taxon>Phyllobacterium</taxon>
    </lineage>
</organism>
<dbReference type="InterPro" id="IPR009506">
    <property type="entry name" value="YjiS-like"/>
</dbReference>
<sequence length="93" mass="10119">MTTTTRMTEVTGFTGTIASLASLAVSFVNRMIVARRNRKTILSLGEWNDSMLHDIGVTRADLHSAIGTSLLDDPSERLGALADVRSRVRSATR</sequence>
<keyword evidence="4" id="KW-1185">Reference proteome</keyword>
<dbReference type="EMBL" id="JAUSZT010000003">
    <property type="protein sequence ID" value="MDQ0998228.1"/>
    <property type="molecule type" value="Genomic_DNA"/>
</dbReference>
<evidence type="ECO:0000259" key="2">
    <source>
        <dbReference type="Pfam" id="PF06568"/>
    </source>
</evidence>
<reference evidence="3 4" key="1">
    <citation type="submission" date="2023-07" db="EMBL/GenBank/DDBJ databases">
        <title>Comparative genomics of wheat-associated soil bacteria to identify genetic determinants of phenazine resistance.</title>
        <authorList>
            <person name="Mouncey N."/>
        </authorList>
    </citation>
    <scope>NUCLEOTIDE SEQUENCE [LARGE SCALE GENOMIC DNA]</scope>
    <source>
        <strain evidence="3 4">W4I11</strain>
    </source>
</reference>
<dbReference type="RefSeq" id="WP_307282911.1">
    <property type="nucleotide sequence ID" value="NZ_JAUSZT010000003.1"/>
</dbReference>
<keyword evidence="1" id="KW-0812">Transmembrane</keyword>
<accession>A0ABU0SEU0</accession>
<keyword evidence="1" id="KW-0472">Membrane</keyword>
<evidence type="ECO:0000313" key="4">
    <source>
        <dbReference type="Proteomes" id="UP001237780"/>
    </source>
</evidence>
<proteinExistence type="predicted"/>
<feature type="domain" description="YjiS-like" evidence="2">
    <location>
        <begin position="30"/>
        <end position="63"/>
    </location>
</feature>
<feature type="transmembrane region" description="Helical" evidence="1">
    <location>
        <begin position="12"/>
        <end position="33"/>
    </location>
</feature>